<organism evidence="2 3">
    <name type="scientific">Paraburkholderia sartisoli</name>
    <dbReference type="NCBI Taxonomy" id="83784"/>
    <lineage>
        <taxon>Bacteria</taxon>
        <taxon>Pseudomonadati</taxon>
        <taxon>Pseudomonadota</taxon>
        <taxon>Betaproteobacteria</taxon>
        <taxon>Burkholderiales</taxon>
        <taxon>Burkholderiaceae</taxon>
        <taxon>Paraburkholderia</taxon>
    </lineage>
</organism>
<dbReference type="InterPro" id="IPR049302">
    <property type="entry name" value="Gp10-like"/>
</dbReference>
<dbReference type="OrthoDB" id="9155546at2"/>
<reference evidence="3" key="1">
    <citation type="submission" date="2016-10" db="EMBL/GenBank/DDBJ databases">
        <authorList>
            <person name="Varghese N."/>
            <person name="Submissions S."/>
        </authorList>
    </citation>
    <scope>NUCLEOTIDE SEQUENCE [LARGE SCALE GENOMIC DNA]</scope>
    <source>
        <strain evidence="3">LMG 24000</strain>
    </source>
</reference>
<feature type="region of interest" description="Disordered" evidence="1">
    <location>
        <begin position="1"/>
        <end position="24"/>
    </location>
</feature>
<dbReference type="EMBL" id="FNRQ01000015">
    <property type="protein sequence ID" value="SEB24784.1"/>
    <property type="molecule type" value="Genomic_DNA"/>
</dbReference>
<keyword evidence="3" id="KW-1185">Reference proteome</keyword>
<dbReference type="Proteomes" id="UP000198638">
    <property type="component" value="Unassembled WGS sequence"/>
</dbReference>
<gene>
    <name evidence="2" type="ORF">SAMN05192564_11533</name>
</gene>
<dbReference type="RefSeq" id="WP_090538195.1">
    <property type="nucleotide sequence ID" value="NZ_FNRQ01000015.1"/>
</dbReference>
<dbReference type="Pfam" id="PF21628">
    <property type="entry name" value="Gp10-like"/>
    <property type="match status" value="1"/>
</dbReference>
<protein>
    <submittedName>
        <fullName evidence="2">Uncharacterized protein</fullName>
    </submittedName>
</protein>
<evidence type="ECO:0000256" key="1">
    <source>
        <dbReference type="SAM" id="MobiDB-lite"/>
    </source>
</evidence>
<proteinExistence type="predicted"/>
<evidence type="ECO:0000313" key="3">
    <source>
        <dbReference type="Proteomes" id="UP000198638"/>
    </source>
</evidence>
<dbReference type="AlphaFoldDB" id="A0A1H4HSI9"/>
<dbReference type="STRING" id="83784.SAMN05192564_11533"/>
<evidence type="ECO:0000313" key="2">
    <source>
        <dbReference type="EMBL" id="SEB24784.1"/>
    </source>
</evidence>
<feature type="region of interest" description="Disordered" evidence="1">
    <location>
        <begin position="90"/>
        <end position="110"/>
    </location>
</feature>
<sequence length="110" mass="11788">MISMKLTPAEAKAETMLGDDEEDGGPQYPYGLTICLDDDLFAKLGLDPANLPKVGAVFYIEAKAEVCSTSQYANQNDTDTSISLQITDMSLSTTDDDAGKPDIANRLYGS</sequence>
<accession>A0A1H4HSI9</accession>
<name>A0A1H4HSI9_9BURK</name>